<gene>
    <name evidence="1" type="ORF">F2Q69_00059561</name>
</gene>
<comment type="caution">
    <text evidence="1">The sequence shown here is derived from an EMBL/GenBank/DDBJ whole genome shotgun (WGS) entry which is preliminary data.</text>
</comment>
<protein>
    <submittedName>
        <fullName evidence="1">Uncharacterized protein</fullName>
    </submittedName>
</protein>
<sequence length="321" mass="36768">MDGMKQDMAMLQKLHVVGVRRSTSSTAHAHPSIDACIQALIDARLAPFEDRLQSFTYRFDSVYYPLRDSVDFLTTRLDALHQEIYMIQRQLDSQAEPSPSIDRRTRPSIDGDYAALRSKLVTEKSLQDKLDEITFSQNLRKKDVYQELKDISESTYVRLGMQQRSSIGNLQHRMHAKNSLHESFAVDTKLPEMKSDEYDEDYHREKDIEYRGLAIDDRGLLHTSFASATSTAIDSNIKPLIDDHPTPNLEVQVKDNTYYRYLILDEFGIFRDPERQARAMDGHILNISKEGIAEIIAMNGCCNFFISKNRPEALPSIDDAA</sequence>
<organism evidence="1 2">
    <name type="scientific">Brassica cretica</name>
    <name type="common">Mustard</name>
    <dbReference type="NCBI Taxonomy" id="69181"/>
    <lineage>
        <taxon>Eukaryota</taxon>
        <taxon>Viridiplantae</taxon>
        <taxon>Streptophyta</taxon>
        <taxon>Embryophyta</taxon>
        <taxon>Tracheophyta</taxon>
        <taxon>Spermatophyta</taxon>
        <taxon>Magnoliopsida</taxon>
        <taxon>eudicotyledons</taxon>
        <taxon>Gunneridae</taxon>
        <taxon>Pentapetalae</taxon>
        <taxon>rosids</taxon>
        <taxon>malvids</taxon>
        <taxon>Brassicales</taxon>
        <taxon>Brassicaceae</taxon>
        <taxon>Brassiceae</taxon>
        <taxon>Brassica</taxon>
    </lineage>
</organism>
<proteinExistence type="predicted"/>
<name>A0A8S9RCP1_BRACR</name>
<dbReference type="AlphaFoldDB" id="A0A8S9RCP1"/>
<accession>A0A8S9RCP1</accession>
<dbReference type="EMBL" id="QGKX02000095">
    <property type="protein sequence ID" value="KAF3570452.1"/>
    <property type="molecule type" value="Genomic_DNA"/>
</dbReference>
<dbReference type="Proteomes" id="UP000712600">
    <property type="component" value="Unassembled WGS sequence"/>
</dbReference>
<evidence type="ECO:0000313" key="2">
    <source>
        <dbReference type="Proteomes" id="UP000712600"/>
    </source>
</evidence>
<reference evidence="1" key="1">
    <citation type="submission" date="2019-12" db="EMBL/GenBank/DDBJ databases">
        <title>Genome sequencing and annotation of Brassica cretica.</title>
        <authorList>
            <person name="Studholme D.J."/>
            <person name="Sarris P."/>
        </authorList>
    </citation>
    <scope>NUCLEOTIDE SEQUENCE</scope>
    <source>
        <strain evidence="1">PFS-109/04</strain>
        <tissue evidence="1">Leaf</tissue>
    </source>
</reference>
<evidence type="ECO:0000313" key="1">
    <source>
        <dbReference type="EMBL" id="KAF3570452.1"/>
    </source>
</evidence>